<accession>X1LXD2</accession>
<name>X1LXD2_9ZZZZ</name>
<dbReference type="EMBL" id="BARV01013543">
    <property type="protein sequence ID" value="GAI23733.1"/>
    <property type="molecule type" value="Genomic_DNA"/>
</dbReference>
<dbReference type="GO" id="GO:0051301">
    <property type="term" value="P:cell division"/>
    <property type="evidence" value="ECO:0007669"/>
    <property type="project" value="TreeGrafter"/>
</dbReference>
<dbReference type="PROSITE" id="PS50293">
    <property type="entry name" value="TPR_REGION"/>
    <property type="match status" value="2"/>
</dbReference>
<reference evidence="1" key="1">
    <citation type="journal article" date="2014" name="Front. Microbiol.">
        <title>High frequency of phylogenetically diverse reductive dehalogenase-homologous genes in deep subseafloor sedimentary metagenomes.</title>
        <authorList>
            <person name="Kawai M."/>
            <person name="Futagami T."/>
            <person name="Toyoda A."/>
            <person name="Takaki Y."/>
            <person name="Nishi S."/>
            <person name="Hori S."/>
            <person name="Arai W."/>
            <person name="Tsubouchi T."/>
            <person name="Morono Y."/>
            <person name="Uchiyama I."/>
            <person name="Ito T."/>
            <person name="Fujiyama A."/>
            <person name="Inagaki F."/>
            <person name="Takami H."/>
        </authorList>
    </citation>
    <scope>NUCLEOTIDE SEQUENCE</scope>
    <source>
        <strain evidence="1">Expedition CK06-06</strain>
    </source>
</reference>
<protein>
    <submittedName>
        <fullName evidence="1">Uncharacterized protein</fullName>
    </submittedName>
</protein>
<dbReference type="AlphaFoldDB" id="X1LXD2"/>
<proteinExistence type="predicted"/>
<dbReference type="PROSITE" id="PS50005">
    <property type="entry name" value="TPR"/>
    <property type="match status" value="2"/>
</dbReference>
<gene>
    <name evidence="1" type="ORF">S06H3_24381</name>
</gene>
<dbReference type="SMART" id="SM00028">
    <property type="entry name" value="TPR"/>
    <property type="match status" value="3"/>
</dbReference>
<dbReference type="Pfam" id="PF00515">
    <property type="entry name" value="TPR_1"/>
    <property type="match status" value="2"/>
</dbReference>
<dbReference type="PANTHER" id="PTHR12558:SF13">
    <property type="entry name" value="CELL DIVISION CYCLE PROTEIN 27 HOMOLOG"/>
    <property type="match status" value="1"/>
</dbReference>
<dbReference type="PANTHER" id="PTHR12558">
    <property type="entry name" value="CELL DIVISION CYCLE 16,23,27"/>
    <property type="match status" value="1"/>
</dbReference>
<dbReference type="Gene3D" id="1.25.40.10">
    <property type="entry name" value="Tetratricopeptide repeat domain"/>
    <property type="match status" value="2"/>
</dbReference>
<dbReference type="InterPro" id="IPR011990">
    <property type="entry name" value="TPR-like_helical_dom_sf"/>
</dbReference>
<comment type="caution">
    <text evidence="1">The sequence shown here is derived from an EMBL/GenBank/DDBJ whole genome shotgun (WGS) entry which is preliminary data.</text>
</comment>
<dbReference type="SUPFAM" id="SSF48452">
    <property type="entry name" value="TPR-like"/>
    <property type="match status" value="1"/>
</dbReference>
<feature type="non-terminal residue" evidence="1">
    <location>
        <position position="141"/>
    </location>
</feature>
<evidence type="ECO:0000313" key="1">
    <source>
        <dbReference type="EMBL" id="GAI23733.1"/>
    </source>
</evidence>
<sequence length="141" mass="16266">DPTFAGAWNNKGTAFAELGDFDKAINYYERAIEIDPTCASAWNNKGLAFSELGDFDKKIKCYEKAIEIDPTCADAYGNLGVVFIHLHKFNEALFKFRKAREQFIKRDSDLFVNDIEKLNKYELWTKNILELMNQLEPLDTQ</sequence>
<organism evidence="1">
    <name type="scientific">marine sediment metagenome</name>
    <dbReference type="NCBI Taxonomy" id="412755"/>
    <lineage>
        <taxon>unclassified sequences</taxon>
        <taxon>metagenomes</taxon>
        <taxon>ecological metagenomes</taxon>
    </lineage>
</organism>
<feature type="non-terminal residue" evidence="1">
    <location>
        <position position="1"/>
    </location>
</feature>
<dbReference type="InterPro" id="IPR019734">
    <property type="entry name" value="TPR_rpt"/>
</dbReference>